<proteinExistence type="predicted"/>
<keyword evidence="7" id="KW-0012">Acyltransferase</keyword>
<keyword evidence="6 8" id="KW-0472">Membrane</keyword>
<comment type="subcellular location">
    <subcellularLocation>
        <location evidence="1">Membrane</location>
    </subcellularLocation>
</comment>
<evidence type="ECO:0000256" key="3">
    <source>
        <dbReference type="ARBA" id="ARBA00022692"/>
    </source>
</evidence>
<evidence type="ECO:0000259" key="9">
    <source>
        <dbReference type="SMART" id="SM00563"/>
    </source>
</evidence>
<evidence type="ECO:0000256" key="2">
    <source>
        <dbReference type="ARBA" id="ARBA00022679"/>
    </source>
</evidence>
<reference evidence="11" key="1">
    <citation type="submission" date="2017-05" db="EMBL/GenBank/DDBJ databases">
        <authorList>
            <person name="Sharma S."/>
            <person name="Sidhu C."/>
            <person name="Pinnaka A.K."/>
        </authorList>
    </citation>
    <scope>NUCLEOTIDE SEQUENCE [LARGE SCALE GENOMIC DNA]</scope>
    <source>
        <strain evidence="11">AK93</strain>
    </source>
</reference>
<dbReference type="OrthoDB" id="319710at2"/>
<keyword evidence="11" id="KW-1185">Reference proteome</keyword>
<evidence type="ECO:0000256" key="1">
    <source>
        <dbReference type="ARBA" id="ARBA00004370"/>
    </source>
</evidence>
<evidence type="ECO:0000256" key="7">
    <source>
        <dbReference type="ARBA" id="ARBA00023315"/>
    </source>
</evidence>
<accession>A0A3E0WY85</accession>
<evidence type="ECO:0000256" key="6">
    <source>
        <dbReference type="ARBA" id="ARBA00023136"/>
    </source>
</evidence>
<comment type="caution">
    <text evidence="10">The sequence shown here is derived from an EMBL/GenBank/DDBJ whole genome shotgun (WGS) entry which is preliminary data.</text>
</comment>
<dbReference type="Proteomes" id="UP000256763">
    <property type="component" value="Unassembled WGS sequence"/>
</dbReference>
<evidence type="ECO:0000313" key="11">
    <source>
        <dbReference type="Proteomes" id="UP000256763"/>
    </source>
</evidence>
<evidence type="ECO:0000313" key="10">
    <source>
        <dbReference type="EMBL" id="RFA37942.1"/>
    </source>
</evidence>
<dbReference type="AlphaFoldDB" id="A0A3E0WY85"/>
<dbReference type="InterPro" id="IPR002123">
    <property type="entry name" value="Plipid/glycerol_acylTrfase"/>
</dbReference>
<dbReference type="PANTHER" id="PTHR23063:SF52">
    <property type="entry name" value="LYSOPHOSPHATIDYLCHOLINE ACYLTRANSFERASE"/>
    <property type="match status" value="1"/>
</dbReference>
<organism evidence="10 11">
    <name type="scientific">Alkalilimnicola ehrlichii</name>
    <dbReference type="NCBI Taxonomy" id="351052"/>
    <lineage>
        <taxon>Bacteria</taxon>
        <taxon>Pseudomonadati</taxon>
        <taxon>Pseudomonadota</taxon>
        <taxon>Gammaproteobacteria</taxon>
        <taxon>Chromatiales</taxon>
        <taxon>Ectothiorhodospiraceae</taxon>
        <taxon>Alkalilimnicola</taxon>
    </lineage>
</organism>
<dbReference type="CDD" id="cd07989">
    <property type="entry name" value="LPLAT_AGPAT-like"/>
    <property type="match status" value="1"/>
</dbReference>
<evidence type="ECO:0000256" key="8">
    <source>
        <dbReference type="SAM" id="Phobius"/>
    </source>
</evidence>
<dbReference type="SUPFAM" id="SSF69593">
    <property type="entry name" value="Glycerol-3-phosphate (1)-acyltransferase"/>
    <property type="match status" value="1"/>
</dbReference>
<keyword evidence="3 8" id="KW-0812">Transmembrane</keyword>
<dbReference type="GO" id="GO:0006629">
    <property type="term" value="P:lipid metabolic process"/>
    <property type="evidence" value="ECO:0007669"/>
    <property type="project" value="UniProtKB-KW"/>
</dbReference>
<keyword evidence="2" id="KW-0808">Transferase</keyword>
<dbReference type="RefSeq" id="WP_116301655.1">
    <property type="nucleotide sequence ID" value="NZ_NFZV01000005.1"/>
</dbReference>
<dbReference type="GO" id="GO:0016020">
    <property type="term" value="C:membrane"/>
    <property type="evidence" value="ECO:0007669"/>
    <property type="project" value="UniProtKB-SubCell"/>
</dbReference>
<dbReference type="EMBL" id="NFZW01000006">
    <property type="protein sequence ID" value="RFA37942.1"/>
    <property type="molecule type" value="Genomic_DNA"/>
</dbReference>
<dbReference type="SMART" id="SM00563">
    <property type="entry name" value="PlsC"/>
    <property type="match status" value="1"/>
</dbReference>
<feature type="domain" description="Phospholipid/glycerol acyltransferase" evidence="9">
    <location>
        <begin position="74"/>
        <end position="186"/>
    </location>
</feature>
<gene>
    <name evidence="10" type="ORF">CAL65_08495</name>
</gene>
<keyword evidence="5" id="KW-0443">Lipid metabolism</keyword>
<evidence type="ECO:0000256" key="4">
    <source>
        <dbReference type="ARBA" id="ARBA00022989"/>
    </source>
</evidence>
<feature type="transmembrane region" description="Helical" evidence="8">
    <location>
        <begin position="12"/>
        <end position="30"/>
    </location>
</feature>
<protein>
    <recommendedName>
        <fullName evidence="9">Phospholipid/glycerol acyltransferase domain-containing protein</fullName>
    </recommendedName>
</protein>
<keyword evidence="4 8" id="KW-1133">Transmembrane helix</keyword>
<dbReference type="PANTHER" id="PTHR23063">
    <property type="entry name" value="PHOSPHOLIPID ACYLTRANSFERASE"/>
    <property type="match status" value="1"/>
</dbReference>
<name>A0A3E0WY85_9GAMM</name>
<sequence>MLLLRKVVRLPLAFLWLLVGVLWIRGALLWDRLRGRPRYQGAARCAQAWWCRGLCRLLGIRVQIEGESLAAGPVLVVANHISWLDIPVFAAYWPLAFLSKSEVRRWPLVGGVASGLGTLYIERGERDGAARAAERMRERLAAGERVLFFPEGTTSEGFGLLPFRPRLLQAALDAGAVVQPVTIRYTDADGTISRLAPFINDTPLIRHTLRLAGQARMNVRIHVGQPIVTLGKGRTDVAREARAAMAASLGLDEFDDVPVKTVSQAS</sequence>
<dbReference type="GO" id="GO:0016746">
    <property type="term" value="F:acyltransferase activity"/>
    <property type="evidence" value="ECO:0007669"/>
    <property type="project" value="UniProtKB-KW"/>
</dbReference>
<evidence type="ECO:0000256" key="5">
    <source>
        <dbReference type="ARBA" id="ARBA00023098"/>
    </source>
</evidence>
<dbReference type="Pfam" id="PF01553">
    <property type="entry name" value="Acyltransferase"/>
    <property type="match status" value="1"/>
</dbReference>